<evidence type="ECO:0000256" key="9">
    <source>
        <dbReference type="SAM" id="Phobius"/>
    </source>
</evidence>
<comment type="caution">
    <text evidence="10">The sequence shown here is derived from an EMBL/GenBank/DDBJ whole genome shotgun (WGS) entry which is preliminary data.</text>
</comment>
<dbReference type="InterPro" id="IPR032675">
    <property type="entry name" value="LRR_dom_sf"/>
</dbReference>
<feature type="transmembrane region" description="Helical" evidence="9">
    <location>
        <begin position="267"/>
        <end position="291"/>
    </location>
</feature>
<keyword evidence="7 9" id="KW-0472">Membrane</keyword>
<keyword evidence="3 9" id="KW-0812">Transmembrane</keyword>
<dbReference type="FunFam" id="3.80.10.10:FF:000383">
    <property type="entry name" value="Leucine-rich repeat receptor protein kinase EMS1"/>
    <property type="match status" value="1"/>
</dbReference>
<evidence type="ECO:0000256" key="8">
    <source>
        <dbReference type="ARBA" id="ARBA00023180"/>
    </source>
</evidence>
<dbReference type="InterPro" id="IPR001611">
    <property type="entry name" value="Leu-rich_rpt"/>
</dbReference>
<comment type="subcellular location">
    <subcellularLocation>
        <location evidence="1">Membrane</location>
        <topology evidence="1">Single-pass type I membrane protein</topology>
    </subcellularLocation>
</comment>
<dbReference type="AlphaFoldDB" id="A0AAP0SDG7"/>
<evidence type="ECO:0000256" key="4">
    <source>
        <dbReference type="ARBA" id="ARBA00022729"/>
    </source>
</evidence>
<name>A0AAP0SDG7_LIQFO</name>
<evidence type="ECO:0000256" key="1">
    <source>
        <dbReference type="ARBA" id="ARBA00004479"/>
    </source>
</evidence>
<gene>
    <name evidence="10" type="ORF">L1049_020072</name>
</gene>
<keyword evidence="6 9" id="KW-1133">Transmembrane helix</keyword>
<keyword evidence="4" id="KW-0732">Signal</keyword>
<evidence type="ECO:0000256" key="6">
    <source>
        <dbReference type="ARBA" id="ARBA00022989"/>
    </source>
</evidence>
<dbReference type="EMBL" id="JBBPBK010000001">
    <property type="protein sequence ID" value="KAK9292114.1"/>
    <property type="molecule type" value="Genomic_DNA"/>
</dbReference>
<reference evidence="10 11" key="1">
    <citation type="journal article" date="2024" name="Plant J.">
        <title>Genome sequences and population genomics reveal climatic adaptation and genomic divergence between two closely related sweetgum species.</title>
        <authorList>
            <person name="Xu W.Q."/>
            <person name="Ren C.Q."/>
            <person name="Zhang X.Y."/>
            <person name="Comes H.P."/>
            <person name="Liu X.H."/>
            <person name="Li Y.G."/>
            <person name="Kettle C.J."/>
            <person name="Jalonen R."/>
            <person name="Gaisberger H."/>
            <person name="Ma Y.Z."/>
            <person name="Qiu Y.X."/>
        </authorList>
    </citation>
    <scope>NUCLEOTIDE SEQUENCE [LARGE SCALE GENOMIC DNA]</scope>
    <source>
        <strain evidence="10">Hangzhou</strain>
    </source>
</reference>
<evidence type="ECO:0000256" key="7">
    <source>
        <dbReference type="ARBA" id="ARBA00023136"/>
    </source>
</evidence>
<dbReference type="InterPro" id="IPR046956">
    <property type="entry name" value="RLP23-like"/>
</dbReference>
<keyword evidence="2" id="KW-0433">Leucine-rich repeat</keyword>
<proteinExistence type="predicted"/>
<evidence type="ECO:0000313" key="11">
    <source>
        <dbReference type="Proteomes" id="UP001415857"/>
    </source>
</evidence>
<keyword evidence="11" id="KW-1185">Reference proteome</keyword>
<accession>A0AAP0SDG7</accession>
<sequence>MAGEIPLTLAGCKSLEIVDFSSNNLSGALNDAITKWSNLRYLSLARNKFDGALPSWLFTFEAIEAMDLSSNKFSSFIPDGNFNISLKFNNGGEDDPIPTKEPLVAMRNPGIEVSVIVAGSNDLNFKFDLSSAVGIDLSDNLLDGEIPVGLFGLQGLEYLNLSYNSLDGQIPSLEKMRSLMALDLSHNLLSGQIPANISSLRHLTLLNLSYNGFTGLVPMKQGYWRFPGAFSGNPGLCVESSVEGCQTASLPAVPGKTFAEEMEEGRISVWVFCISTLVSFYFGIVGIFCSARARNYILQTKV</sequence>
<protein>
    <submittedName>
        <fullName evidence="10">Uncharacterized protein</fullName>
    </submittedName>
</protein>
<organism evidence="10 11">
    <name type="scientific">Liquidambar formosana</name>
    <name type="common">Formosan gum</name>
    <dbReference type="NCBI Taxonomy" id="63359"/>
    <lineage>
        <taxon>Eukaryota</taxon>
        <taxon>Viridiplantae</taxon>
        <taxon>Streptophyta</taxon>
        <taxon>Embryophyta</taxon>
        <taxon>Tracheophyta</taxon>
        <taxon>Spermatophyta</taxon>
        <taxon>Magnoliopsida</taxon>
        <taxon>eudicotyledons</taxon>
        <taxon>Gunneridae</taxon>
        <taxon>Pentapetalae</taxon>
        <taxon>Saxifragales</taxon>
        <taxon>Altingiaceae</taxon>
        <taxon>Liquidambar</taxon>
    </lineage>
</organism>
<evidence type="ECO:0000256" key="3">
    <source>
        <dbReference type="ARBA" id="ARBA00022692"/>
    </source>
</evidence>
<dbReference type="PANTHER" id="PTHR48063">
    <property type="entry name" value="LRR RECEPTOR-LIKE KINASE"/>
    <property type="match status" value="1"/>
</dbReference>
<evidence type="ECO:0000313" key="10">
    <source>
        <dbReference type="EMBL" id="KAK9292114.1"/>
    </source>
</evidence>
<dbReference type="Pfam" id="PF13855">
    <property type="entry name" value="LRR_8"/>
    <property type="match status" value="1"/>
</dbReference>
<evidence type="ECO:0000256" key="2">
    <source>
        <dbReference type="ARBA" id="ARBA00022614"/>
    </source>
</evidence>
<dbReference type="SUPFAM" id="SSF52058">
    <property type="entry name" value="L domain-like"/>
    <property type="match status" value="1"/>
</dbReference>
<keyword evidence="5" id="KW-0677">Repeat</keyword>
<dbReference type="Gene3D" id="3.80.10.10">
    <property type="entry name" value="Ribonuclease Inhibitor"/>
    <property type="match status" value="1"/>
</dbReference>
<dbReference type="GO" id="GO:0016020">
    <property type="term" value="C:membrane"/>
    <property type="evidence" value="ECO:0007669"/>
    <property type="project" value="UniProtKB-SubCell"/>
</dbReference>
<keyword evidence="8" id="KW-0325">Glycoprotein</keyword>
<dbReference type="Proteomes" id="UP001415857">
    <property type="component" value="Unassembled WGS sequence"/>
</dbReference>
<evidence type="ECO:0000256" key="5">
    <source>
        <dbReference type="ARBA" id="ARBA00022737"/>
    </source>
</evidence>
<dbReference type="Pfam" id="PF00560">
    <property type="entry name" value="LRR_1"/>
    <property type="match status" value="3"/>
</dbReference>
<dbReference type="PROSITE" id="PS51450">
    <property type="entry name" value="LRR"/>
    <property type="match status" value="1"/>
</dbReference>